<evidence type="ECO:0000313" key="4">
    <source>
        <dbReference type="EMBL" id="MCK8490332.1"/>
    </source>
</evidence>
<dbReference type="EMBL" id="JALPRF010000001">
    <property type="protein sequence ID" value="MCK8490332.1"/>
    <property type="molecule type" value="Genomic_DNA"/>
</dbReference>
<sequence>MRRLFSLSFILPVSFAYRISVRKDWVAALFSTLFLVNACRAQLPSGRDTSTVGVDTLNSRRTIHYQDVADVLKRCFPRLGITTHDSASLQEGKRFILVLPQVGYTLQTRALAAIVVNTAFRKPLANMSTMTGTLSYTQNNQVILMANAAVWSAANRYLWTNDWRLMHYPQATYGLGMYTSTDRVINMDYAYFRLYQSLLRRLAPNLYAGIGYALDLHWGINSYDSRRELTRISRYSVGVAGRSVSSGPTLHILYDNRQNAINPNGGLYVNAVFRANTQALGSDKTYQSLLIEARKYIHLPRQSDNILAFWSYNALTLSSDPPFLDLPSTGWDSNGNVGRGFIQGRFRGKKLLYAETEYRFPLTTNRLLGGVIFANAQSVTEHPSEQFEKVVPAVGAGLRLKMNKISRTNLSVDYGFGFDGSKGLFFNLGEVF</sequence>
<evidence type="ECO:0000256" key="2">
    <source>
        <dbReference type="ARBA" id="ARBA00023136"/>
    </source>
</evidence>
<evidence type="ECO:0000256" key="1">
    <source>
        <dbReference type="ARBA" id="ARBA00004370"/>
    </source>
</evidence>
<reference evidence="4 5" key="1">
    <citation type="submission" date="2022-04" db="EMBL/GenBank/DDBJ databases">
        <title>Spirosoma sp. strain RP8 genome sequencing and assembly.</title>
        <authorList>
            <person name="Jung Y."/>
        </authorList>
    </citation>
    <scope>NUCLEOTIDE SEQUENCE [LARGE SCALE GENOMIC DNA]</scope>
    <source>
        <strain evidence="4 5">RP8</strain>
    </source>
</reference>
<evidence type="ECO:0000259" key="3">
    <source>
        <dbReference type="Pfam" id="PF01103"/>
    </source>
</evidence>
<dbReference type="InterPro" id="IPR000184">
    <property type="entry name" value="Bac_surfAg_D15"/>
</dbReference>
<dbReference type="Gene3D" id="2.40.160.50">
    <property type="entry name" value="membrane protein fhac: a member of the omp85/tpsb transporter family"/>
    <property type="match status" value="1"/>
</dbReference>
<evidence type="ECO:0000313" key="5">
    <source>
        <dbReference type="Proteomes" id="UP001202180"/>
    </source>
</evidence>
<organism evidence="4 5">
    <name type="scientific">Spirosoma liriopis</name>
    <dbReference type="NCBI Taxonomy" id="2937440"/>
    <lineage>
        <taxon>Bacteria</taxon>
        <taxon>Pseudomonadati</taxon>
        <taxon>Bacteroidota</taxon>
        <taxon>Cytophagia</taxon>
        <taxon>Cytophagales</taxon>
        <taxon>Cytophagaceae</taxon>
        <taxon>Spirosoma</taxon>
    </lineage>
</organism>
<proteinExistence type="predicted"/>
<dbReference type="Pfam" id="PF01103">
    <property type="entry name" value="Omp85"/>
    <property type="match status" value="1"/>
</dbReference>
<name>A0ABT0HDU4_9BACT</name>
<dbReference type="RefSeq" id="WP_248475194.1">
    <property type="nucleotide sequence ID" value="NZ_JALPRF010000001.1"/>
</dbReference>
<accession>A0ABT0HDU4</accession>
<comment type="caution">
    <text evidence="4">The sequence shown here is derived from an EMBL/GenBank/DDBJ whole genome shotgun (WGS) entry which is preliminary data.</text>
</comment>
<feature type="domain" description="Bacterial surface antigen (D15)" evidence="3">
    <location>
        <begin position="214"/>
        <end position="432"/>
    </location>
</feature>
<protein>
    <submittedName>
        <fullName evidence="4">Outer membrane protein assembly factor</fullName>
    </submittedName>
</protein>
<keyword evidence="2" id="KW-0472">Membrane</keyword>
<dbReference type="Proteomes" id="UP001202180">
    <property type="component" value="Unassembled WGS sequence"/>
</dbReference>
<gene>
    <name evidence="4" type="ORF">M0L20_00635</name>
</gene>
<comment type="subcellular location">
    <subcellularLocation>
        <location evidence="1">Membrane</location>
    </subcellularLocation>
</comment>
<keyword evidence="5" id="KW-1185">Reference proteome</keyword>